<dbReference type="EMBL" id="LASV01000695">
    <property type="protein sequence ID" value="KKA17191.1"/>
    <property type="molecule type" value="Genomic_DNA"/>
</dbReference>
<sequence length="95" mass="10633">QTEARKLTDCAQCTNTWAQPSIWSGHPLFSAASPSSSPRRFTSSTGRVPRSASGPSSRRRWPAIVGRRASWRFAVVRVSRGRRWRITCDGRVSCK</sequence>
<dbReference type="Proteomes" id="UP000053958">
    <property type="component" value="Unassembled WGS sequence"/>
</dbReference>
<dbReference type="AlphaFoldDB" id="A0A0F4YH19"/>
<feature type="compositionally biased region" description="Low complexity" evidence="1">
    <location>
        <begin position="29"/>
        <end position="56"/>
    </location>
</feature>
<evidence type="ECO:0000313" key="2">
    <source>
        <dbReference type="EMBL" id="KKA17191.1"/>
    </source>
</evidence>
<evidence type="ECO:0000313" key="3">
    <source>
        <dbReference type="Proteomes" id="UP000053958"/>
    </source>
</evidence>
<dbReference type="RefSeq" id="XP_013323803.1">
    <property type="nucleotide sequence ID" value="XM_013468349.1"/>
</dbReference>
<name>A0A0F4YH19_RASE3</name>
<organism evidence="2 3">
    <name type="scientific">Rasamsonia emersonii (strain ATCC 16479 / CBS 393.64 / IMI 116815)</name>
    <dbReference type="NCBI Taxonomy" id="1408163"/>
    <lineage>
        <taxon>Eukaryota</taxon>
        <taxon>Fungi</taxon>
        <taxon>Dikarya</taxon>
        <taxon>Ascomycota</taxon>
        <taxon>Pezizomycotina</taxon>
        <taxon>Eurotiomycetes</taxon>
        <taxon>Eurotiomycetidae</taxon>
        <taxon>Eurotiales</taxon>
        <taxon>Trichocomaceae</taxon>
        <taxon>Rasamsonia</taxon>
    </lineage>
</organism>
<accession>A0A0F4YH19</accession>
<gene>
    <name evidence="2" type="ORF">T310_9127</name>
</gene>
<proteinExistence type="predicted"/>
<evidence type="ECO:0000256" key="1">
    <source>
        <dbReference type="SAM" id="MobiDB-lite"/>
    </source>
</evidence>
<feature type="non-terminal residue" evidence="2">
    <location>
        <position position="1"/>
    </location>
</feature>
<reference evidence="2 3" key="1">
    <citation type="submission" date="2015-04" db="EMBL/GenBank/DDBJ databases">
        <authorList>
            <person name="Heijne W.H."/>
            <person name="Fedorova N.D."/>
            <person name="Nierman W.C."/>
            <person name="Vollebregt A.W."/>
            <person name="Zhao Z."/>
            <person name="Wu L."/>
            <person name="Kumar M."/>
            <person name="Stam H."/>
            <person name="van den Berg M.A."/>
            <person name="Pel H.J."/>
        </authorList>
    </citation>
    <scope>NUCLEOTIDE SEQUENCE [LARGE SCALE GENOMIC DNA]</scope>
    <source>
        <strain evidence="2 3">CBS 393.64</strain>
    </source>
</reference>
<feature type="region of interest" description="Disordered" evidence="1">
    <location>
        <begin position="28"/>
        <end position="60"/>
    </location>
</feature>
<protein>
    <submittedName>
        <fullName evidence="2">Uncharacterized protein</fullName>
    </submittedName>
</protein>
<keyword evidence="3" id="KW-1185">Reference proteome</keyword>
<dbReference type="GeneID" id="25321130"/>
<comment type="caution">
    <text evidence="2">The sequence shown here is derived from an EMBL/GenBank/DDBJ whole genome shotgun (WGS) entry which is preliminary data.</text>
</comment>